<sequence>MDHLPLPLGILDTYRHKDPHLRIYPDHVIETSARHARHTASLWLHPRRQPHKRLPREDKGVILLGLHLLREQWLLVVYAEGAAYLYDTEAGGHSKLNRGRLGRSGPLLRASLTVEATIWASHAVSFDQAKHRLFVSFSRSHAPYFVQLYEVDILSLSQKSIIIPNAFALLRTISSPSNRIVRTLDATSQLLVTSNSNLVEIVKWDDNVDGLRRFIIQVRPEDLEDLWNGVVSAQFMGPYILIFKTRSLELHEYTPFSDDAESSDELMSSSPMTLKESFAMTFRDVSFSHCSVTHNVATDTDVYETSLLAYDVIHGLFQYDVTLTVPTSALPPVLDVQLKGVYPLALGASNLFIPAPPRVEPLTTPFLITYSSNFSPSPTPLSVSTQFLRNTHGSGVSTPTPLTQFAAESASRGFVSAHRMGPQGKRAVWIERKRSSTAREVQVWSREPPSATGNMSEVSGKPLAMEIERRVVFSLHSYDLRDDITSCAFGELNGNIFLGHRSGDVSVLPLS</sequence>
<evidence type="ECO:0000313" key="2">
    <source>
        <dbReference type="Proteomes" id="UP001148786"/>
    </source>
</evidence>
<protein>
    <submittedName>
        <fullName evidence="1">Uncharacterized protein</fullName>
    </submittedName>
</protein>
<organism evidence="1 2">
    <name type="scientific">Agrocybe chaxingu</name>
    <dbReference type="NCBI Taxonomy" id="84603"/>
    <lineage>
        <taxon>Eukaryota</taxon>
        <taxon>Fungi</taxon>
        <taxon>Dikarya</taxon>
        <taxon>Basidiomycota</taxon>
        <taxon>Agaricomycotina</taxon>
        <taxon>Agaricomycetes</taxon>
        <taxon>Agaricomycetidae</taxon>
        <taxon>Agaricales</taxon>
        <taxon>Agaricineae</taxon>
        <taxon>Strophariaceae</taxon>
        <taxon>Agrocybe</taxon>
    </lineage>
</organism>
<proteinExistence type="predicted"/>
<dbReference type="EMBL" id="JANKHO010000080">
    <property type="protein sequence ID" value="KAJ3515810.1"/>
    <property type="molecule type" value="Genomic_DNA"/>
</dbReference>
<evidence type="ECO:0000313" key="1">
    <source>
        <dbReference type="EMBL" id="KAJ3515810.1"/>
    </source>
</evidence>
<comment type="caution">
    <text evidence="1">The sequence shown here is derived from an EMBL/GenBank/DDBJ whole genome shotgun (WGS) entry which is preliminary data.</text>
</comment>
<keyword evidence="2" id="KW-1185">Reference proteome</keyword>
<dbReference type="Proteomes" id="UP001148786">
    <property type="component" value="Unassembled WGS sequence"/>
</dbReference>
<dbReference type="OrthoDB" id="3211970at2759"/>
<dbReference type="AlphaFoldDB" id="A0A9W8MZW9"/>
<name>A0A9W8MZW9_9AGAR</name>
<accession>A0A9W8MZW9</accession>
<gene>
    <name evidence="1" type="ORF">NLJ89_g1533</name>
</gene>
<reference evidence="1" key="1">
    <citation type="submission" date="2022-07" db="EMBL/GenBank/DDBJ databases">
        <title>Genome Sequence of Agrocybe chaxingu.</title>
        <authorList>
            <person name="Buettner E."/>
        </authorList>
    </citation>
    <scope>NUCLEOTIDE SEQUENCE</scope>
    <source>
        <strain evidence="1">MP-N11</strain>
    </source>
</reference>